<evidence type="ECO:0000256" key="1">
    <source>
        <dbReference type="SAM" id="SignalP"/>
    </source>
</evidence>
<dbReference type="RefSeq" id="WP_117317044.1">
    <property type="nucleotide sequence ID" value="NZ_CP031769.1"/>
</dbReference>
<reference evidence="2 3" key="1">
    <citation type="submission" date="2018-08" db="EMBL/GenBank/DDBJ databases">
        <title>Salinimonas sediminis sp. nov., a piezophilic bacterium isolated from a deep-sea sediment sample from the New Britain Trench.</title>
        <authorList>
            <person name="Cao J."/>
        </authorList>
    </citation>
    <scope>NUCLEOTIDE SEQUENCE [LARGE SCALE GENOMIC DNA]</scope>
    <source>
        <strain evidence="2 3">N102</strain>
    </source>
</reference>
<sequence>MKKSCVLKLLFSLIFFFTASTVAAVDKNKEPDNSIGVSIKNNLTIHIPGKTILHTLPEENATPDLGDNYTISFTGVYGVRIGATIHEVENKFGTPSFRFGPVGDLVVLAYGRSHWFQFKNNNLVRASSEPVILITSL</sequence>
<keyword evidence="1" id="KW-0732">Signal</keyword>
<protein>
    <submittedName>
        <fullName evidence="2">Uncharacterized protein</fullName>
    </submittedName>
</protein>
<proteinExistence type="predicted"/>
<keyword evidence="3" id="KW-1185">Reference proteome</keyword>
<dbReference type="OrthoDB" id="6249819at2"/>
<dbReference type="EMBL" id="CP031769">
    <property type="protein sequence ID" value="AXR06905.1"/>
    <property type="molecule type" value="Genomic_DNA"/>
</dbReference>
<feature type="signal peptide" evidence="1">
    <location>
        <begin position="1"/>
        <end position="24"/>
    </location>
</feature>
<evidence type="ECO:0000313" key="2">
    <source>
        <dbReference type="EMBL" id="AXR06905.1"/>
    </source>
</evidence>
<gene>
    <name evidence="2" type="ORF">D0Y50_11385</name>
</gene>
<accession>A0A346NMZ8</accession>
<dbReference type="KEGG" id="salm:D0Y50_11385"/>
<dbReference type="Proteomes" id="UP000262073">
    <property type="component" value="Chromosome"/>
</dbReference>
<name>A0A346NMZ8_9ALTE</name>
<organism evidence="2 3">
    <name type="scientific">Salinimonas sediminis</name>
    <dbReference type="NCBI Taxonomy" id="2303538"/>
    <lineage>
        <taxon>Bacteria</taxon>
        <taxon>Pseudomonadati</taxon>
        <taxon>Pseudomonadota</taxon>
        <taxon>Gammaproteobacteria</taxon>
        <taxon>Alteromonadales</taxon>
        <taxon>Alteromonadaceae</taxon>
        <taxon>Alteromonas/Salinimonas group</taxon>
        <taxon>Salinimonas</taxon>
    </lineage>
</organism>
<feature type="chain" id="PRO_5016740383" evidence="1">
    <location>
        <begin position="25"/>
        <end position="137"/>
    </location>
</feature>
<dbReference type="AlphaFoldDB" id="A0A346NMZ8"/>
<evidence type="ECO:0000313" key="3">
    <source>
        <dbReference type="Proteomes" id="UP000262073"/>
    </source>
</evidence>